<accession>A0A4U0WVJ7</accession>
<dbReference type="InterPro" id="IPR008610">
    <property type="entry name" value="Ebp2"/>
</dbReference>
<evidence type="ECO:0000256" key="4">
    <source>
        <dbReference type="ARBA" id="ARBA00023054"/>
    </source>
</evidence>
<organism evidence="7 8">
    <name type="scientific">Friedmanniomyces simplex</name>
    <dbReference type="NCBI Taxonomy" id="329884"/>
    <lineage>
        <taxon>Eukaryota</taxon>
        <taxon>Fungi</taxon>
        <taxon>Dikarya</taxon>
        <taxon>Ascomycota</taxon>
        <taxon>Pezizomycotina</taxon>
        <taxon>Dothideomycetes</taxon>
        <taxon>Dothideomycetidae</taxon>
        <taxon>Mycosphaerellales</taxon>
        <taxon>Teratosphaeriaceae</taxon>
        <taxon>Friedmanniomyces</taxon>
    </lineage>
</organism>
<dbReference type="GO" id="GO:0005730">
    <property type="term" value="C:nucleolus"/>
    <property type="evidence" value="ECO:0007669"/>
    <property type="project" value="UniProtKB-SubCell"/>
</dbReference>
<evidence type="ECO:0000313" key="7">
    <source>
        <dbReference type="EMBL" id="TKA67702.1"/>
    </source>
</evidence>
<protein>
    <submittedName>
        <fullName evidence="7">Uncharacterized protein</fullName>
    </submittedName>
</protein>
<reference evidence="7 8" key="1">
    <citation type="submission" date="2017-03" db="EMBL/GenBank/DDBJ databases">
        <title>Genomes of endolithic fungi from Antarctica.</title>
        <authorList>
            <person name="Coleine C."/>
            <person name="Masonjones S."/>
            <person name="Stajich J.E."/>
        </authorList>
    </citation>
    <scope>NUCLEOTIDE SEQUENCE [LARGE SCALE GENOMIC DNA]</scope>
    <source>
        <strain evidence="7 8">CCFEE 5184</strain>
    </source>
</reference>
<dbReference type="EMBL" id="NAJQ01000554">
    <property type="protein sequence ID" value="TKA67702.1"/>
    <property type="molecule type" value="Genomic_DNA"/>
</dbReference>
<keyword evidence="3" id="KW-0690">Ribosome biogenesis</keyword>
<dbReference type="Proteomes" id="UP000309340">
    <property type="component" value="Unassembled WGS sequence"/>
</dbReference>
<dbReference type="STRING" id="329884.A0A4U0WVJ7"/>
<dbReference type="GO" id="GO:0034399">
    <property type="term" value="C:nuclear periphery"/>
    <property type="evidence" value="ECO:0007669"/>
    <property type="project" value="TreeGrafter"/>
</dbReference>
<comment type="subcellular location">
    <subcellularLocation>
        <location evidence="1">Nucleus</location>
        <location evidence="1">Nucleolus</location>
    </subcellularLocation>
</comment>
<feature type="compositionally biased region" description="Basic and acidic residues" evidence="6">
    <location>
        <begin position="77"/>
        <end position="101"/>
    </location>
</feature>
<dbReference type="GO" id="GO:0030687">
    <property type="term" value="C:preribosome, large subunit precursor"/>
    <property type="evidence" value="ECO:0007669"/>
    <property type="project" value="TreeGrafter"/>
</dbReference>
<comment type="similarity">
    <text evidence="2">Belongs to the EBP2 family.</text>
</comment>
<keyword evidence="8" id="KW-1185">Reference proteome</keyword>
<evidence type="ECO:0000256" key="3">
    <source>
        <dbReference type="ARBA" id="ARBA00022517"/>
    </source>
</evidence>
<sequence length="147" mass="16297">MVKSEEQMGKVRQKMVDEAARKKASSDARRQRDLKKFGKAVQVAKLQERDRAKRDTLDKIVTDKADRAARRAKGAKGGREGGRRGGDDGANRKRQKKDEKFGFGGKKRFAKSNDARSTGEGDGYSVKKMKGGKGAMRPGKSKRAKRV</sequence>
<evidence type="ECO:0000256" key="5">
    <source>
        <dbReference type="ARBA" id="ARBA00023242"/>
    </source>
</evidence>
<evidence type="ECO:0000256" key="2">
    <source>
        <dbReference type="ARBA" id="ARBA00007336"/>
    </source>
</evidence>
<feature type="region of interest" description="Disordered" evidence="6">
    <location>
        <begin position="1"/>
        <end position="147"/>
    </location>
</feature>
<dbReference type="OrthoDB" id="443772at2759"/>
<dbReference type="PANTHER" id="PTHR13028">
    <property type="entry name" value="RRNA PROCESSING PROTEIN EBNA1-BINDING PROTEIN-RELATED"/>
    <property type="match status" value="1"/>
</dbReference>
<comment type="caution">
    <text evidence="7">The sequence shown here is derived from an EMBL/GenBank/DDBJ whole genome shotgun (WGS) entry which is preliminary data.</text>
</comment>
<keyword evidence="5" id="KW-0539">Nucleus</keyword>
<dbReference type="Pfam" id="PF05890">
    <property type="entry name" value="Ebp2"/>
    <property type="match status" value="1"/>
</dbReference>
<proteinExistence type="inferred from homology"/>
<evidence type="ECO:0000313" key="8">
    <source>
        <dbReference type="Proteomes" id="UP000309340"/>
    </source>
</evidence>
<dbReference type="GO" id="GO:0006364">
    <property type="term" value="P:rRNA processing"/>
    <property type="evidence" value="ECO:0007669"/>
    <property type="project" value="TreeGrafter"/>
</dbReference>
<evidence type="ECO:0000256" key="1">
    <source>
        <dbReference type="ARBA" id="ARBA00004604"/>
    </source>
</evidence>
<name>A0A4U0WVJ7_9PEZI</name>
<gene>
    <name evidence="7" type="ORF">B0A55_09189</name>
</gene>
<dbReference type="PANTHER" id="PTHR13028:SF0">
    <property type="entry name" value="RRNA-PROCESSING PROTEIN EBP2-RELATED"/>
    <property type="match status" value="1"/>
</dbReference>
<feature type="compositionally biased region" description="Basic and acidic residues" evidence="6">
    <location>
        <begin position="1"/>
        <end position="36"/>
    </location>
</feature>
<keyword evidence="4" id="KW-0175">Coiled coil</keyword>
<evidence type="ECO:0000256" key="6">
    <source>
        <dbReference type="SAM" id="MobiDB-lite"/>
    </source>
</evidence>
<dbReference type="GO" id="GO:0042273">
    <property type="term" value="P:ribosomal large subunit biogenesis"/>
    <property type="evidence" value="ECO:0007669"/>
    <property type="project" value="TreeGrafter"/>
</dbReference>
<dbReference type="AlphaFoldDB" id="A0A4U0WVJ7"/>
<feature type="compositionally biased region" description="Basic and acidic residues" evidence="6">
    <location>
        <begin position="46"/>
        <end position="69"/>
    </location>
</feature>